<proteinExistence type="predicted"/>
<dbReference type="Proteomes" id="UP001285636">
    <property type="component" value="Unassembled WGS sequence"/>
</dbReference>
<gene>
    <name evidence="2" type="ORF">RYX45_04940</name>
</gene>
<accession>A0AAJ2KTS5</accession>
<reference evidence="2" key="1">
    <citation type="submission" date="2023-10" db="EMBL/GenBank/DDBJ databases">
        <title>Screening of Alkalihalophilus pseudofirmusBZ-TG-HK211 and Its Alleviation of Salt Stress on Rapeseed Growth.</title>
        <authorList>
            <person name="Zhao B."/>
            <person name="Guo T."/>
        </authorList>
    </citation>
    <scope>NUCLEOTIDE SEQUENCE</scope>
    <source>
        <strain evidence="2">BZ-TG-HK211</strain>
    </source>
</reference>
<organism evidence="2 3">
    <name type="scientific">Alkalihalophilus pseudofirmus</name>
    <name type="common">Bacillus pseudofirmus</name>
    <dbReference type="NCBI Taxonomy" id="79885"/>
    <lineage>
        <taxon>Bacteria</taxon>
        <taxon>Bacillati</taxon>
        <taxon>Bacillota</taxon>
        <taxon>Bacilli</taxon>
        <taxon>Bacillales</taxon>
        <taxon>Bacillaceae</taxon>
        <taxon>Alkalihalophilus</taxon>
    </lineage>
</organism>
<evidence type="ECO:0000313" key="2">
    <source>
        <dbReference type="EMBL" id="MDV2884514.1"/>
    </source>
</evidence>
<dbReference type="RefSeq" id="WP_323466006.1">
    <property type="nucleotide sequence ID" value="NZ_CP144224.1"/>
</dbReference>
<dbReference type="EMBL" id="JAWJAY010000001">
    <property type="protein sequence ID" value="MDV2884514.1"/>
    <property type="molecule type" value="Genomic_DNA"/>
</dbReference>
<keyword evidence="1" id="KW-0472">Membrane</keyword>
<keyword evidence="1" id="KW-1133">Transmembrane helix</keyword>
<protein>
    <submittedName>
        <fullName evidence="2">Uncharacterized protein</fullName>
    </submittedName>
</protein>
<evidence type="ECO:0000256" key="1">
    <source>
        <dbReference type="SAM" id="Phobius"/>
    </source>
</evidence>
<evidence type="ECO:0000313" key="3">
    <source>
        <dbReference type="Proteomes" id="UP001285636"/>
    </source>
</evidence>
<sequence length="154" mass="17807">MNKKSIGTVIMVLIGGYVLYQTFFGNIALMTTYLEETEGITDEYLMLIQEEMDIDDPEELALFTEEKLIPSLEQLVSQSEDLRNNYSNEELLNVHAMLPQAFKLLIEANESWLLGNEDSDELFVAADESYLHYEEELEKLASKWGIEIVWEEIE</sequence>
<comment type="caution">
    <text evidence="2">The sequence shown here is derived from an EMBL/GenBank/DDBJ whole genome shotgun (WGS) entry which is preliminary data.</text>
</comment>
<dbReference type="AlphaFoldDB" id="A0AAJ2KTS5"/>
<name>A0AAJ2KTS5_ALKPS</name>
<keyword evidence="1" id="KW-0812">Transmembrane</keyword>
<feature type="transmembrane region" description="Helical" evidence="1">
    <location>
        <begin position="6"/>
        <end position="29"/>
    </location>
</feature>